<evidence type="ECO:0000313" key="1">
    <source>
        <dbReference type="EMBL" id="RRT39698.1"/>
    </source>
</evidence>
<name>A0A426XJK9_ENSVE</name>
<dbReference type="Proteomes" id="UP000287651">
    <property type="component" value="Unassembled WGS sequence"/>
</dbReference>
<evidence type="ECO:0000313" key="2">
    <source>
        <dbReference type="Proteomes" id="UP000287651"/>
    </source>
</evidence>
<dbReference type="AlphaFoldDB" id="A0A426XJK9"/>
<sequence>MIYSYRTIRGCIGLEIACCGLAMARLRENHRKKKERAFEEEGELIEPRRKLVSAPFLDPDLASPFLDDPDPGLARRVVKRRIWRFDAFFAKGWRHL</sequence>
<protein>
    <submittedName>
        <fullName evidence="1">Uncharacterized protein</fullName>
    </submittedName>
</protein>
<comment type="caution">
    <text evidence="1">The sequence shown here is derived from an EMBL/GenBank/DDBJ whole genome shotgun (WGS) entry which is preliminary data.</text>
</comment>
<organism evidence="1 2">
    <name type="scientific">Ensete ventricosum</name>
    <name type="common">Abyssinian banana</name>
    <name type="synonym">Musa ensete</name>
    <dbReference type="NCBI Taxonomy" id="4639"/>
    <lineage>
        <taxon>Eukaryota</taxon>
        <taxon>Viridiplantae</taxon>
        <taxon>Streptophyta</taxon>
        <taxon>Embryophyta</taxon>
        <taxon>Tracheophyta</taxon>
        <taxon>Spermatophyta</taxon>
        <taxon>Magnoliopsida</taxon>
        <taxon>Liliopsida</taxon>
        <taxon>Zingiberales</taxon>
        <taxon>Musaceae</taxon>
        <taxon>Ensete</taxon>
    </lineage>
</organism>
<gene>
    <name evidence="1" type="ORF">B296_00058970</name>
</gene>
<reference evidence="1 2" key="1">
    <citation type="journal article" date="2014" name="Agronomy (Basel)">
        <title>A Draft Genome Sequence for Ensete ventricosum, the Drought-Tolerant Tree Against Hunger.</title>
        <authorList>
            <person name="Harrison J."/>
            <person name="Moore K.A."/>
            <person name="Paszkiewicz K."/>
            <person name="Jones T."/>
            <person name="Grant M."/>
            <person name="Ambacheew D."/>
            <person name="Muzemil S."/>
            <person name="Studholme D.J."/>
        </authorList>
    </citation>
    <scope>NUCLEOTIDE SEQUENCE [LARGE SCALE GENOMIC DNA]</scope>
</reference>
<accession>A0A426XJK9</accession>
<proteinExistence type="predicted"/>
<dbReference type="EMBL" id="AMZH03019973">
    <property type="protein sequence ID" value="RRT39698.1"/>
    <property type="molecule type" value="Genomic_DNA"/>
</dbReference>